<dbReference type="EMBL" id="JACIJD010000001">
    <property type="protein sequence ID" value="MBB5692196.1"/>
    <property type="molecule type" value="Genomic_DNA"/>
</dbReference>
<dbReference type="PANTHER" id="PTHR43218">
    <property type="entry name" value="PHOSPHORIBOSYLTRANSFERASE-RELATED"/>
    <property type="match status" value="1"/>
</dbReference>
<feature type="domain" description="Phosphoribosyltransferase" evidence="1">
    <location>
        <begin position="70"/>
        <end position="206"/>
    </location>
</feature>
<keyword evidence="2" id="KW-0808">Transferase</keyword>
<dbReference type="AlphaFoldDB" id="A0A840XWD3"/>
<proteinExistence type="predicted"/>
<comment type="caution">
    <text evidence="2">The sequence shown here is derived from an EMBL/GenBank/DDBJ whole genome shotgun (WGS) entry which is preliminary data.</text>
</comment>
<protein>
    <submittedName>
        <fullName evidence="2">Adenine/guanine phosphoribosyltransferase-like PRPP-binding protein</fullName>
    </submittedName>
</protein>
<evidence type="ECO:0000313" key="2">
    <source>
        <dbReference type="EMBL" id="MBB5692196.1"/>
    </source>
</evidence>
<evidence type="ECO:0000259" key="1">
    <source>
        <dbReference type="Pfam" id="PF00156"/>
    </source>
</evidence>
<reference evidence="2 3" key="1">
    <citation type="submission" date="2020-08" db="EMBL/GenBank/DDBJ databases">
        <title>Genomic Encyclopedia of Type Strains, Phase IV (KMG-IV): sequencing the most valuable type-strain genomes for metagenomic binning, comparative biology and taxonomic classification.</title>
        <authorList>
            <person name="Goeker M."/>
        </authorList>
    </citation>
    <scope>NUCLEOTIDE SEQUENCE [LARGE SCALE GENOMIC DNA]</scope>
    <source>
        <strain evidence="2 3">DSM 25622</strain>
    </source>
</reference>
<dbReference type="InterPro" id="IPR029057">
    <property type="entry name" value="PRTase-like"/>
</dbReference>
<dbReference type="Pfam" id="PF00156">
    <property type="entry name" value="Pribosyltran"/>
    <property type="match status" value="1"/>
</dbReference>
<sequence>MPVRRAFRKAGPGGQAVPSAKAMEFWQRFEPAPDAPPYRESMAAPMPDGSALRLPLRDYGEVAVGGLIVNQASFAVLRRLAAWMAEAARPLGAEVVCGLPTLGHALAPLVAEVLGHPNWVAAGYSRKRWYEEVLSAPVSSSTTPGERRIWLDPRILPRLETRRVLLVDDVVSTGSSARAGLELLDRAGVRPVGFLVAMAQGDRWVPSWPAELPVVAAFATPLLRRGPQGWVPDPATQPKVVLPG</sequence>
<dbReference type="GO" id="GO:0016757">
    <property type="term" value="F:glycosyltransferase activity"/>
    <property type="evidence" value="ECO:0007669"/>
    <property type="project" value="UniProtKB-KW"/>
</dbReference>
<dbReference type="Gene3D" id="3.40.50.2020">
    <property type="match status" value="1"/>
</dbReference>
<keyword evidence="2" id="KW-0328">Glycosyltransferase</keyword>
<dbReference type="CDD" id="cd06223">
    <property type="entry name" value="PRTases_typeI"/>
    <property type="match status" value="1"/>
</dbReference>
<name>A0A840XWD3_9PROT</name>
<dbReference type="Proteomes" id="UP000580654">
    <property type="component" value="Unassembled WGS sequence"/>
</dbReference>
<organism evidence="2 3">
    <name type="scientific">Muricoccus pecuniae</name>
    <dbReference type="NCBI Taxonomy" id="693023"/>
    <lineage>
        <taxon>Bacteria</taxon>
        <taxon>Pseudomonadati</taxon>
        <taxon>Pseudomonadota</taxon>
        <taxon>Alphaproteobacteria</taxon>
        <taxon>Acetobacterales</taxon>
        <taxon>Roseomonadaceae</taxon>
        <taxon>Muricoccus</taxon>
    </lineage>
</organism>
<dbReference type="NCBIfam" id="NF004689">
    <property type="entry name" value="PRK06031.1"/>
    <property type="match status" value="1"/>
</dbReference>
<keyword evidence="3" id="KW-1185">Reference proteome</keyword>
<dbReference type="SUPFAM" id="SSF53271">
    <property type="entry name" value="PRTase-like"/>
    <property type="match status" value="1"/>
</dbReference>
<gene>
    <name evidence="2" type="ORF">FHS87_000207</name>
</gene>
<dbReference type="PANTHER" id="PTHR43218:SF1">
    <property type="entry name" value="PHOSPHORIBOSYLTRANSFERASE"/>
    <property type="match status" value="1"/>
</dbReference>
<evidence type="ECO:0000313" key="3">
    <source>
        <dbReference type="Proteomes" id="UP000580654"/>
    </source>
</evidence>
<dbReference type="InterPro" id="IPR000836">
    <property type="entry name" value="PRTase_dom"/>
</dbReference>
<accession>A0A840XWD3</accession>